<feature type="compositionally biased region" description="Low complexity" evidence="4">
    <location>
        <begin position="516"/>
        <end position="526"/>
    </location>
</feature>
<dbReference type="Gene3D" id="3.40.50.300">
    <property type="entry name" value="P-loop containing nucleotide triphosphate hydrolases"/>
    <property type="match status" value="2"/>
</dbReference>
<evidence type="ECO:0000313" key="7">
    <source>
        <dbReference type="Proteomes" id="UP000243542"/>
    </source>
</evidence>
<evidence type="ECO:0000313" key="6">
    <source>
        <dbReference type="EMBL" id="PFG48644.1"/>
    </source>
</evidence>
<dbReference type="SUPFAM" id="SSF52540">
    <property type="entry name" value="P-loop containing nucleoside triphosphate hydrolases"/>
    <property type="match status" value="2"/>
</dbReference>
<comment type="caution">
    <text evidence="6">The sequence shown here is derived from an EMBL/GenBank/DDBJ whole genome shotgun (WGS) entry which is preliminary data.</text>
</comment>
<evidence type="ECO:0000256" key="1">
    <source>
        <dbReference type="ARBA" id="ARBA00010378"/>
    </source>
</evidence>
<feature type="region of interest" description="Disordered" evidence="4">
    <location>
        <begin position="497"/>
        <end position="526"/>
    </location>
</feature>
<sequence length="1106" mass="114530">MNRQLLVVAGDRPGAFATIGAALAKAQPGATISVHPGRYEENLVVNQMVSLVAEQGPGTVEVVANTGSVLVANAEAVQLSGFTLTGTDDQLVTVDVVRGEAALDECRVSGTSWATLLARLEGSLALRGCTVTSTGGAGAVLASPAQSTIEDTEIVDAASSGIVVAEAGSVILRRCAVHGAAGNGICVNGEAVAVVEQCEIVGAQKPAMVVEQQGRATITGLTVRDSANVDLYVTSQARVSVASSQFRSAAMQAVHVAASGAPLLRECVFADAGVNALQATGSAAPQFVDCTFEGSPTTILIDDQARPRFERVTVRGSTRTAIAVDGESTVTIGGLRMTPGSGAGIVLSGRSTLDLADAAIETGRESGVQVTDEARLSVTDLRITSTADKALSLASAASSAAKSVLVRGGGLLVAGTGETSLRDCEIVESATDGITVAAGAVLTASRCRVRGARGNGVHVGARASFTECEILGVGQDGFHVETAEPVSIRDCVVNDAGGEPVGGSEQPDVQNLSTDAEPAAPAPATAEPMGALDGFGTLEPAPEQSVSEAAGEVLDGPLGDLEALVGLAGVKKEVTGLINLIKMSQMRERMGLPMPPMSRHLVFAGPPGTGKTTVARLYGTVLAELGILSKGHMIEVARQDLVGQYIGSTAIKTTEVVEKAIGGVLFIDEAYTLSAATGGSGPDFGQEAIDALMKIMEDQRDSLVVIVAGYSEQMDRFLESNPGLASRFTRTIEFPNYSVDELVTITTGLTRKHYYELTDDALGALREYFERVPKNSTFGNGRVARKLFEAMVNNQASRLALRPPAKDSELNRLTAEDLGAELRQLPTAAESAVAVSSDPAAAVGTSAGWQRLGGLVGQATVREHAQQMLIRLGELKHQRQPLGQYANLVISGVRGSGRSEFAKLYAQNLAELGLVPVGQLVHCGVGGDLYPRWPGQAEHLVRTAMNDASGGVLVVDLDGEWEAAAHTPGVEVLEALGEAIGRRPADPVVVLTGESRRVGRLLGLVPTLRDLFAIGWELGEYTVDELAEIAVRLLVRRGHDVPDDVRDALAHELAASADHTVHNAHKLARTLSAAAASRTLAAADLRGIRPSESGALAVGQGLASVG</sequence>
<dbReference type="SMART" id="SM00710">
    <property type="entry name" value="PbH1"/>
    <property type="match status" value="8"/>
</dbReference>
<dbReference type="RefSeq" id="WP_098512688.1">
    <property type="nucleotide sequence ID" value="NZ_JBIAKZ010000009.1"/>
</dbReference>
<dbReference type="GO" id="GO:0016887">
    <property type="term" value="F:ATP hydrolysis activity"/>
    <property type="evidence" value="ECO:0007669"/>
    <property type="project" value="InterPro"/>
</dbReference>
<evidence type="ECO:0000259" key="5">
    <source>
        <dbReference type="SMART" id="SM00382"/>
    </source>
</evidence>
<dbReference type="Pfam" id="PF17866">
    <property type="entry name" value="AAA_lid_6"/>
    <property type="match status" value="1"/>
</dbReference>
<evidence type="ECO:0000256" key="3">
    <source>
        <dbReference type="ARBA" id="ARBA00022840"/>
    </source>
</evidence>
<reference evidence="6 7" key="1">
    <citation type="submission" date="2017-10" db="EMBL/GenBank/DDBJ databases">
        <title>Sequencing the genomes of 1000 actinobacteria strains.</title>
        <authorList>
            <person name="Klenk H.-P."/>
        </authorList>
    </citation>
    <scope>NUCLEOTIDE SEQUENCE [LARGE SCALE GENOMIC DNA]</scope>
    <source>
        <strain evidence="6 7">DSM 46092</strain>
    </source>
</reference>
<proteinExistence type="inferred from homology"/>
<dbReference type="EMBL" id="PDJK01000002">
    <property type="protein sequence ID" value="PFG48644.1"/>
    <property type="molecule type" value="Genomic_DNA"/>
</dbReference>
<dbReference type="Pfam" id="PF13229">
    <property type="entry name" value="Beta_helix"/>
    <property type="match status" value="2"/>
</dbReference>
<organism evidence="6 7">
    <name type="scientific">Amycolatopsis sulphurea</name>
    <dbReference type="NCBI Taxonomy" id="76022"/>
    <lineage>
        <taxon>Bacteria</taxon>
        <taxon>Bacillati</taxon>
        <taxon>Actinomycetota</taxon>
        <taxon>Actinomycetes</taxon>
        <taxon>Pseudonocardiales</taxon>
        <taxon>Pseudonocardiaceae</taxon>
        <taxon>Amycolatopsis</taxon>
    </lineage>
</organism>
<dbReference type="PRINTS" id="PR00819">
    <property type="entry name" value="CBXCFQXSUPER"/>
</dbReference>
<dbReference type="CDD" id="cd00009">
    <property type="entry name" value="AAA"/>
    <property type="match status" value="1"/>
</dbReference>
<keyword evidence="7" id="KW-1185">Reference proteome</keyword>
<dbReference type="InterPro" id="IPR003593">
    <property type="entry name" value="AAA+_ATPase"/>
</dbReference>
<keyword evidence="2" id="KW-0547">Nucleotide-binding</keyword>
<dbReference type="AlphaFoldDB" id="A0A2A9FBB3"/>
<dbReference type="Gene3D" id="1.10.8.60">
    <property type="match status" value="1"/>
</dbReference>
<dbReference type="Gene3D" id="2.160.20.10">
    <property type="entry name" value="Single-stranded right-handed beta-helix, Pectin lyase-like"/>
    <property type="match status" value="3"/>
</dbReference>
<dbReference type="InterPro" id="IPR039448">
    <property type="entry name" value="Beta_helix"/>
</dbReference>
<protein>
    <submittedName>
        <fullName evidence="6">SpoVK/Ycf46/Vps4 family AAA+-type ATPase</fullName>
    </submittedName>
</protein>
<feature type="domain" description="AAA+ ATPase" evidence="5">
    <location>
        <begin position="884"/>
        <end position="1020"/>
    </location>
</feature>
<comment type="similarity">
    <text evidence="1">Belongs to the CbxX/CfxQ family.</text>
</comment>
<dbReference type="InterPro" id="IPR006626">
    <property type="entry name" value="PbH1"/>
</dbReference>
<dbReference type="InterPro" id="IPR041627">
    <property type="entry name" value="AAA_lid_6"/>
</dbReference>
<dbReference type="SMART" id="SM00382">
    <property type="entry name" value="AAA"/>
    <property type="match status" value="2"/>
</dbReference>
<dbReference type="Pfam" id="PF00004">
    <property type="entry name" value="AAA"/>
    <property type="match status" value="1"/>
</dbReference>
<dbReference type="PANTHER" id="PTHR43392">
    <property type="entry name" value="AAA-TYPE ATPASE FAMILY PROTEIN / ANKYRIN REPEAT FAMILY PROTEIN"/>
    <property type="match status" value="1"/>
</dbReference>
<dbReference type="SUPFAM" id="SSF51126">
    <property type="entry name" value="Pectin lyase-like"/>
    <property type="match status" value="2"/>
</dbReference>
<dbReference type="InterPro" id="IPR011050">
    <property type="entry name" value="Pectin_lyase_fold/virulence"/>
</dbReference>
<dbReference type="InterPro" id="IPR050773">
    <property type="entry name" value="CbxX/CfxQ_RuBisCO_ESX"/>
</dbReference>
<dbReference type="InterPro" id="IPR027417">
    <property type="entry name" value="P-loop_NTPase"/>
</dbReference>
<dbReference type="Proteomes" id="UP000243542">
    <property type="component" value="Unassembled WGS sequence"/>
</dbReference>
<name>A0A2A9FBB3_9PSEU</name>
<dbReference type="PANTHER" id="PTHR43392:SF2">
    <property type="entry name" value="AAA-TYPE ATPASE FAMILY PROTEIN _ ANKYRIN REPEAT FAMILY PROTEIN"/>
    <property type="match status" value="1"/>
</dbReference>
<dbReference type="InterPro" id="IPR003959">
    <property type="entry name" value="ATPase_AAA_core"/>
</dbReference>
<dbReference type="InterPro" id="IPR012334">
    <property type="entry name" value="Pectin_lyas_fold"/>
</dbReference>
<evidence type="ECO:0000256" key="4">
    <source>
        <dbReference type="SAM" id="MobiDB-lite"/>
    </source>
</evidence>
<dbReference type="GO" id="GO:0005524">
    <property type="term" value="F:ATP binding"/>
    <property type="evidence" value="ECO:0007669"/>
    <property type="project" value="UniProtKB-KW"/>
</dbReference>
<gene>
    <name evidence="6" type="ORF">ATK36_3744</name>
</gene>
<evidence type="ECO:0000256" key="2">
    <source>
        <dbReference type="ARBA" id="ARBA00022741"/>
    </source>
</evidence>
<feature type="domain" description="AAA+ ATPase" evidence="5">
    <location>
        <begin position="597"/>
        <end position="738"/>
    </location>
</feature>
<keyword evidence="3" id="KW-0067">ATP-binding</keyword>
<dbReference type="InterPro" id="IPR000641">
    <property type="entry name" value="CbxX/CfxQ"/>
</dbReference>
<accession>A0A2A9FBB3</accession>
<dbReference type="FunFam" id="3.40.50.300:FF:000216">
    <property type="entry name" value="Type VII secretion ATPase EccA"/>
    <property type="match status" value="1"/>
</dbReference>